<evidence type="ECO:0000256" key="1">
    <source>
        <dbReference type="SAM" id="Phobius"/>
    </source>
</evidence>
<dbReference type="InterPro" id="IPR051599">
    <property type="entry name" value="Cell_Envelope_Assoc"/>
</dbReference>
<evidence type="ECO:0000259" key="2">
    <source>
        <dbReference type="Pfam" id="PF02698"/>
    </source>
</evidence>
<feature type="transmembrane region" description="Helical" evidence="1">
    <location>
        <begin position="12"/>
        <end position="32"/>
    </location>
</feature>
<accession>A0A6G4WGA5</accession>
<feature type="domain" description="DUF218" evidence="2">
    <location>
        <begin position="80"/>
        <end position="248"/>
    </location>
</feature>
<dbReference type="InterPro" id="IPR014729">
    <property type="entry name" value="Rossmann-like_a/b/a_fold"/>
</dbReference>
<keyword evidence="1" id="KW-0812">Transmembrane</keyword>
<dbReference type="RefSeq" id="WP_165030714.1">
    <property type="nucleotide sequence ID" value="NZ_JAAKZF010000031.1"/>
</dbReference>
<feature type="transmembrane region" description="Helical" evidence="1">
    <location>
        <begin position="39"/>
        <end position="62"/>
    </location>
</feature>
<dbReference type="PANTHER" id="PTHR30336:SF4">
    <property type="entry name" value="ENVELOPE BIOGENESIS FACTOR ELYC"/>
    <property type="match status" value="1"/>
</dbReference>
<dbReference type="GO" id="GO:0043164">
    <property type="term" value="P:Gram-negative-bacterium-type cell wall biogenesis"/>
    <property type="evidence" value="ECO:0007669"/>
    <property type="project" value="TreeGrafter"/>
</dbReference>
<gene>
    <name evidence="3" type="ORF">G6N73_19860</name>
</gene>
<dbReference type="AlphaFoldDB" id="A0A6G4WGA5"/>
<dbReference type="EMBL" id="JAAKZF010000031">
    <property type="protein sequence ID" value="NGO53388.1"/>
    <property type="molecule type" value="Genomic_DNA"/>
</dbReference>
<dbReference type="Gene3D" id="3.40.50.620">
    <property type="entry name" value="HUPs"/>
    <property type="match status" value="1"/>
</dbReference>
<sequence length="266" mass="28886">MFFYLSKIFGFFIQPLNLSILLLVAGLLAIFLGLRRIGLMLEIAAVLILVLSAWTSLGAVLLNPLEERFAKPIILPAAVDGIVVLGGGFEGAVNLARGGYELNSSGGDRFVEAAILARRYPNAKIVVTGGTGALILEGEGDADTAPKLLTALGVAPERLILENKSRNTHENAVFTKELVTPQPGETWLLVTSAYHMPRSSGLFRKVGFKVLPWPVDYRTSGREGFGMFRDNATDSLQNTTVAIREWVGLLAYWLSGRIDELFPEPA</sequence>
<comment type="caution">
    <text evidence="3">The sequence shown here is derived from an EMBL/GenBank/DDBJ whole genome shotgun (WGS) entry which is preliminary data.</text>
</comment>
<dbReference type="PANTHER" id="PTHR30336">
    <property type="entry name" value="INNER MEMBRANE PROTEIN, PROBABLE PERMEASE"/>
    <property type="match status" value="1"/>
</dbReference>
<keyword evidence="4" id="KW-1185">Reference proteome</keyword>
<dbReference type="GO" id="GO:0000270">
    <property type="term" value="P:peptidoglycan metabolic process"/>
    <property type="evidence" value="ECO:0007669"/>
    <property type="project" value="TreeGrafter"/>
</dbReference>
<name>A0A6G4WGA5_9HYPH</name>
<dbReference type="InterPro" id="IPR003848">
    <property type="entry name" value="DUF218"/>
</dbReference>
<evidence type="ECO:0000313" key="3">
    <source>
        <dbReference type="EMBL" id="NGO53388.1"/>
    </source>
</evidence>
<dbReference type="Pfam" id="PF02698">
    <property type="entry name" value="DUF218"/>
    <property type="match status" value="1"/>
</dbReference>
<dbReference type="Proteomes" id="UP001642900">
    <property type="component" value="Unassembled WGS sequence"/>
</dbReference>
<protein>
    <submittedName>
        <fullName evidence="3">YdcF family protein</fullName>
    </submittedName>
</protein>
<reference evidence="3 4" key="1">
    <citation type="submission" date="2020-02" db="EMBL/GenBank/DDBJ databases">
        <title>Genome sequence of strain CCNWXJ40-4.</title>
        <authorList>
            <person name="Gao J."/>
            <person name="Sun J."/>
        </authorList>
    </citation>
    <scope>NUCLEOTIDE SEQUENCE [LARGE SCALE GENOMIC DNA]</scope>
    <source>
        <strain evidence="3 4">CCNWXJ 40-4</strain>
    </source>
</reference>
<keyword evidence="1" id="KW-0472">Membrane</keyword>
<evidence type="ECO:0000313" key="4">
    <source>
        <dbReference type="Proteomes" id="UP001642900"/>
    </source>
</evidence>
<dbReference type="CDD" id="cd06259">
    <property type="entry name" value="YdcF-like"/>
    <property type="match status" value="1"/>
</dbReference>
<proteinExistence type="predicted"/>
<keyword evidence="1" id="KW-1133">Transmembrane helix</keyword>
<organism evidence="3 4">
    <name type="scientific">Allomesorhizobium camelthorni</name>
    <dbReference type="NCBI Taxonomy" id="475069"/>
    <lineage>
        <taxon>Bacteria</taxon>
        <taxon>Pseudomonadati</taxon>
        <taxon>Pseudomonadota</taxon>
        <taxon>Alphaproteobacteria</taxon>
        <taxon>Hyphomicrobiales</taxon>
        <taxon>Phyllobacteriaceae</taxon>
        <taxon>Allomesorhizobium</taxon>
    </lineage>
</organism>
<dbReference type="GO" id="GO:0005886">
    <property type="term" value="C:plasma membrane"/>
    <property type="evidence" value="ECO:0007669"/>
    <property type="project" value="TreeGrafter"/>
</dbReference>